<dbReference type="InterPro" id="IPR004017">
    <property type="entry name" value="Cys_rich_dom"/>
</dbReference>
<sequence length="238" mass="27138">MTTIRESISLRQINKNSCYFNPGCAMSVYKPEVPSLLWELLKTYWEEVPFHPICCHHDPLLPKGATIINNCAGCDRRFRSLYKGIRTLSIWEVLDSLEDLRLPDYHGLTVSVHDSCGYRHKPQVHNAIRSLLCKMNIMMIETTFSGTRSVCCGDTFYGHVPNEQVEARIQERADQFPCDNVVVTCIGCVRAMTAGGKKPRYLPDLILNRLTEPMPDTLDEYHAKVTAYIEAQKKIQSI</sequence>
<feature type="domain" description="Cysteine-rich" evidence="1">
    <location>
        <begin position="110"/>
        <end position="190"/>
    </location>
</feature>
<dbReference type="RefSeq" id="WP_091649340.1">
    <property type="nucleotide sequence ID" value="NZ_FNHQ01000010.1"/>
</dbReference>
<keyword evidence="3" id="KW-1185">Reference proteome</keyword>
<proteinExistence type="predicted"/>
<organism evidence="2 3">
    <name type="scientific">Megasphaera paucivorans</name>
    <dbReference type="NCBI Taxonomy" id="349095"/>
    <lineage>
        <taxon>Bacteria</taxon>
        <taxon>Bacillati</taxon>
        <taxon>Bacillota</taxon>
        <taxon>Negativicutes</taxon>
        <taxon>Veillonellales</taxon>
        <taxon>Veillonellaceae</taxon>
        <taxon>Megasphaera</taxon>
    </lineage>
</organism>
<accession>A0A1G9UP52</accession>
<name>A0A1G9UP52_9FIRM</name>
<reference evidence="2 3" key="1">
    <citation type="submission" date="2016-10" db="EMBL/GenBank/DDBJ databases">
        <authorList>
            <person name="de Groot N.N."/>
        </authorList>
    </citation>
    <scope>NUCLEOTIDE SEQUENCE [LARGE SCALE GENOMIC DNA]</scope>
    <source>
        <strain evidence="2 3">DSM 16981</strain>
    </source>
</reference>
<dbReference type="OrthoDB" id="5241828at2"/>
<dbReference type="STRING" id="349095.SAMN05660299_01209"/>
<dbReference type="Pfam" id="PF02754">
    <property type="entry name" value="CCG"/>
    <property type="match status" value="1"/>
</dbReference>
<evidence type="ECO:0000259" key="1">
    <source>
        <dbReference type="Pfam" id="PF02754"/>
    </source>
</evidence>
<gene>
    <name evidence="2" type="ORF">SAMN05660299_01209</name>
</gene>
<evidence type="ECO:0000313" key="3">
    <source>
        <dbReference type="Proteomes" id="UP000199309"/>
    </source>
</evidence>
<evidence type="ECO:0000313" key="2">
    <source>
        <dbReference type="EMBL" id="SDM61732.1"/>
    </source>
</evidence>
<dbReference type="EMBL" id="FNHQ01000010">
    <property type="protein sequence ID" value="SDM61732.1"/>
    <property type="molecule type" value="Genomic_DNA"/>
</dbReference>
<dbReference type="AlphaFoldDB" id="A0A1G9UP52"/>
<protein>
    <submittedName>
        <fullName evidence="2">Cysteine-rich domain-containing protein</fullName>
    </submittedName>
</protein>
<dbReference type="GO" id="GO:0016491">
    <property type="term" value="F:oxidoreductase activity"/>
    <property type="evidence" value="ECO:0007669"/>
    <property type="project" value="UniProtKB-ARBA"/>
</dbReference>
<dbReference type="Proteomes" id="UP000199309">
    <property type="component" value="Unassembled WGS sequence"/>
</dbReference>